<keyword evidence="1" id="KW-0472">Membrane</keyword>
<feature type="non-terminal residue" evidence="3">
    <location>
        <position position="1"/>
    </location>
</feature>
<dbReference type="GO" id="GO:0006629">
    <property type="term" value="P:lipid metabolic process"/>
    <property type="evidence" value="ECO:0007669"/>
    <property type="project" value="InterPro"/>
</dbReference>
<dbReference type="Pfam" id="PF04608">
    <property type="entry name" value="PgpA"/>
    <property type="match status" value="1"/>
</dbReference>
<dbReference type="CDD" id="cd06971">
    <property type="entry name" value="PgpA"/>
    <property type="match status" value="1"/>
</dbReference>
<feature type="transmembrane region" description="Helical" evidence="1">
    <location>
        <begin position="82"/>
        <end position="106"/>
    </location>
</feature>
<feature type="domain" description="YutG/PgpA" evidence="2">
    <location>
        <begin position="11"/>
        <end position="148"/>
    </location>
</feature>
<feature type="transmembrane region" description="Helical" evidence="1">
    <location>
        <begin position="126"/>
        <end position="148"/>
    </location>
</feature>
<reference evidence="3" key="1">
    <citation type="submission" date="2018-05" db="EMBL/GenBank/DDBJ databases">
        <authorList>
            <person name="Lanie J.A."/>
            <person name="Ng W.-L."/>
            <person name="Kazmierczak K.M."/>
            <person name="Andrzejewski T.M."/>
            <person name="Davidsen T.M."/>
            <person name="Wayne K.J."/>
            <person name="Tettelin H."/>
            <person name="Glass J.I."/>
            <person name="Rusch D."/>
            <person name="Podicherti R."/>
            <person name="Tsui H.-C.T."/>
            <person name="Winkler M.E."/>
        </authorList>
    </citation>
    <scope>NUCLEOTIDE SEQUENCE</scope>
</reference>
<protein>
    <recommendedName>
        <fullName evidence="2">YutG/PgpA domain-containing protein</fullName>
    </recommendedName>
</protein>
<dbReference type="PANTHER" id="PTHR36305">
    <property type="entry name" value="PHOSPHATIDYLGLYCEROPHOSPHATASE A"/>
    <property type="match status" value="1"/>
</dbReference>
<keyword evidence="1" id="KW-1133">Transmembrane helix</keyword>
<proteinExistence type="predicted"/>
<evidence type="ECO:0000256" key="1">
    <source>
        <dbReference type="SAM" id="Phobius"/>
    </source>
</evidence>
<organism evidence="3">
    <name type="scientific">marine metagenome</name>
    <dbReference type="NCBI Taxonomy" id="408172"/>
    <lineage>
        <taxon>unclassified sequences</taxon>
        <taxon>metagenomes</taxon>
        <taxon>ecological metagenomes</taxon>
    </lineage>
</organism>
<dbReference type="PIRSF" id="PIRSF006162">
    <property type="entry name" value="PgpA"/>
    <property type="match status" value="1"/>
</dbReference>
<dbReference type="EMBL" id="UINC01018413">
    <property type="protein sequence ID" value="SVA77324.1"/>
    <property type="molecule type" value="Genomic_DNA"/>
</dbReference>
<dbReference type="InterPro" id="IPR026037">
    <property type="entry name" value="PgpA"/>
</dbReference>
<dbReference type="InterPro" id="IPR007686">
    <property type="entry name" value="YutG/PgpA"/>
</dbReference>
<gene>
    <name evidence="3" type="ORF">METZ01_LOCUS130178</name>
</gene>
<dbReference type="InterPro" id="IPR036681">
    <property type="entry name" value="PgpA-like_sf"/>
</dbReference>
<dbReference type="PANTHER" id="PTHR36305:SF1">
    <property type="entry name" value="PHOSPHATIDYLGLYCEROPHOSPHATASE A"/>
    <property type="match status" value="1"/>
</dbReference>
<dbReference type="GO" id="GO:0008962">
    <property type="term" value="F:phosphatidylglycerophosphatase activity"/>
    <property type="evidence" value="ECO:0007669"/>
    <property type="project" value="InterPro"/>
</dbReference>
<dbReference type="SUPFAM" id="SSF101307">
    <property type="entry name" value="YutG-like"/>
    <property type="match status" value="1"/>
</dbReference>
<accession>A0A381YJX8</accession>
<evidence type="ECO:0000313" key="3">
    <source>
        <dbReference type="EMBL" id="SVA77324.1"/>
    </source>
</evidence>
<dbReference type="AlphaFoldDB" id="A0A381YJX8"/>
<keyword evidence="1" id="KW-0812">Transmembrane</keyword>
<evidence type="ECO:0000259" key="2">
    <source>
        <dbReference type="Pfam" id="PF04608"/>
    </source>
</evidence>
<feature type="transmembrane region" description="Helical" evidence="1">
    <location>
        <begin position="42"/>
        <end position="62"/>
    </location>
</feature>
<name>A0A381YJX8_9ZZZZ</name>
<sequence length="152" mass="16513">VSLLKSPIYCLALGFGAGLLPRAPGTAGTAIALLPAWWLLGYSVPIRLALVSVLFVFGIWICGKTALQLGHHDHPAIVFDEIVGYLASCLILPAGAGWLILSFILFRFFDIVKPWPVRYLDQKVQGGFGIMLDDLVAALYATICILIIQITF</sequence>